<keyword evidence="3" id="KW-1185">Reference proteome</keyword>
<evidence type="ECO:0000256" key="1">
    <source>
        <dbReference type="SAM" id="Phobius"/>
    </source>
</evidence>
<reference evidence="3" key="1">
    <citation type="submission" date="2017-11" db="EMBL/GenBank/DDBJ databases">
        <title>Otitis media/interna in a cat caused by the recently described species Corynebacterium provencense.</title>
        <authorList>
            <person name="Kittl S."/>
            <person name="Brodard I."/>
            <person name="Rychener L."/>
            <person name="Jores J."/>
            <person name="Roosje P."/>
            <person name="Gobeli Brawand S."/>
        </authorList>
    </citation>
    <scope>NUCLEOTIDE SEQUENCE [LARGE SCALE GENOMIC DNA]</scope>
    <source>
        <strain evidence="3">17KM38</strain>
    </source>
</reference>
<protein>
    <submittedName>
        <fullName evidence="2">Uncharacterized protein</fullName>
    </submittedName>
</protein>
<name>A0A2Z3YU08_9CORY</name>
<sequence length="122" mass="12746">MPRPAGRSGARFGVTVGRTRICGMSETEIPAEVTASGTPTADPEARYVEVWNDLVSPRDLTWSIVICAATTALALGIATALHVQEFFWGLGGAVLGFVVSAVVFTPKREVRITGQAGTGQAA</sequence>
<gene>
    <name evidence="2" type="ORF">Csp1_19070</name>
</gene>
<dbReference type="Proteomes" id="UP000247696">
    <property type="component" value="Chromosome"/>
</dbReference>
<evidence type="ECO:0000313" key="3">
    <source>
        <dbReference type="Proteomes" id="UP000247696"/>
    </source>
</evidence>
<dbReference type="KEGG" id="cpre:Csp1_19070"/>
<dbReference type="EMBL" id="CP024988">
    <property type="protein sequence ID" value="AWT26680.1"/>
    <property type="molecule type" value="Genomic_DNA"/>
</dbReference>
<accession>A0A2Z3YU08</accession>
<keyword evidence="1" id="KW-1133">Transmembrane helix</keyword>
<proteinExistence type="predicted"/>
<evidence type="ECO:0000313" key="2">
    <source>
        <dbReference type="EMBL" id="AWT26680.1"/>
    </source>
</evidence>
<feature type="transmembrane region" description="Helical" evidence="1">
    <location>
        <begin position="60"/>
        <end position="80"/>
    </location>
</feature>
<dbReference type="STRING" id="1737425.GCA_900049755_00967"/>
<feature type="transmembrane region" description="Helical" evidence="1">
    <location>
        <begin position="86"/>
        <end position="105"/>
    </location>
</feature>
<keyword evidence="1" id="KW-0812">Transmembrane</keyword>
<keyword evidence="1" id="KW-0472">Membrane</keyword>
<organism evidence="2 3">
    <name type="scientific">Corynebacterium provencense</name>
    <dbReference type="NCBI Taxonomy" id="1737425"/>
    <lineage>
        <taxon>Bacteria</taxon>
        <taxon>Bacillati</taxon>
        <taxon>Actinomycetota</taxon>
        <taxon>Actinomycetes</taxon>
        <taxon>Mycobacteriales</taxon>
        <taxon>Corynebacteriaceae</taxon>
        <taxon>Corynebacterium</taxon>
    </lineage>
</organism>
<dbReference type="AlphaFoldDB" id="A0A2Z3YU08"/>